<dbReference type="EMBL" id="GFAC01000621">
    <property type="protein sequence ID" value="JAT98567.1"/>
    <property type="molecule type" value="mRNA"/>
</dbReference>
<dbReference type="AlphaFoldDB" id="A0A1E1XGZ0"/>
<reference evidence="1" key="1">
    <citation type="journal article" date="2017" name="Front. Cell. Infect. Microbiol.">
        <title>The Distinct Transcriptional Response of the Midgut of Amblyomma sculptum and Amblyomma aureolatum Ticks to Rickettsia rickettsii Correlates to Their Differences in Susceptibility to Infection.</title>
        <authorList>
            <person name="Martins L.A."/>
            <person name="Galletti M.F.B.M."/>
            <person name="Ribeiro J.M."/>
            <person name="Fujita A."/>
            <person name="Costa F.B."/>
            <person name="Labruna M.B."/>
            <person name="Daffre S."/>
            <person name="Fogaca A.C."/>
        </authorList>
    </citation>
    <scope>NUCLEOTIDE SEQUENCE</scope>
</reference>
<proteinExistence type="evidence at transcript level"/>
<sequence length="276" mass="32074">MTPRGLVGPLWRHGFRLANAVELRLCAFRVSISTVRSSAVAHPWCWEWPKASFLPGSSWSLVHSRGFAGRQRGLKRRKSKKEPRRIQQAVGRRLELFYPKGARKTRVRLVQNSRGNVVFDPVLRRFLVVYYKQGVQVFRQFRAHGSRFEIARSRAIAFARQMADDHLRRYNARPASAERSPTSPIGSNIINLDDKLQPDCNLSGVRGVFFDTKSSSWAAAYKEAGVRKYRLFPTRDLGFQTSYTQAIEFLRFTLYRNHQFLHRRTRTRKNRPVLKP</sequence>
<organism evidence="1">
    <name type="scientific">Amblyomma aureolatum</name>
    <dbReference type="NCBI Taxonomy" id="187763"/>
    <lineage>
        <taxon>Eukaryota</taxon>
        <taxon>Metazoa</taxon>
        <taxon>Ecdysozoa</taxon>
        <taxon>Arthropoda</taxon>
        <taxon>Chelicerata</taxon>
        <taxon>Arachnida</taxon>
        <taxon>Acari</taxon>
        <taxon>Parasitiformes</taxon>
        <taxon>Ixodida</taxon>
        <taxon>Ixodoidea</taxon>
        <taxon>Ixodidae</taxon>
        <taxon>Amblyomminae</taxon>
        <taxon>Amblyomma</taxon>
    </lineage>
</organism>
<name>A0A1E1XGZ0_9ACAR</name>
<protein>
    <recommendedName>
        <fullName evidence="2">AP2/ERF domain-containing protein</fullName>
    </recommendedName>
</protein>
<evidence type="ECO:0000313" key="1">
    <source>
        <dbReference type="EMBL" id="JAT98567.1"/>
    </source>
</evidence>
<accession>A0A1E1XGZ0</accession>
<evidence type="ECO:0008006" key="2">
    <source>
        <dbReference type="Google" id="ProtNLM"/>
    </source>
</evidence>
<dbReference type="Gene3D" id="1.20.5.2050">
    <property type="match status" value="1"/>
</dbReference>